<dbReference type="NCBIfam" id="TIGR04131">
    <property type="entry name" value="Bac_Flav_CTERM"/>
    <property type="match status" value="1"/>
</dbReference>
<accession>A0A6P0UI17</accession>
<evidence type="ECO:0000313" key="3">
    <source>
        <dbReference type="EMBL" id="NER12637.1"/>
    </source>
</evidence>
<evidence type="ECO:0000313" key="4">
    <source>
        <dbReference type="Proteomes" id="UP000468581"/>
    </source>
</evidence>
<dbReference type="Pfam" id="PF13585">
    <property type="entry name" value="CHU_C"/>
    <property type="match status" value="1"/>
</dbReference>
<evidence type="ECO:0000256" key="1">
    <source>
        <dbReference type="SAM" id="MobiDB-lite"/>
    </source>
</evidence>
<keyword evidence="4" id="KW-1185">Reference proteome</keyword>
<gene>
    <name evidence="3" type="ORF">GWK08_04235</name>
</gene>
<dbReference type="Proteomes" id="UP000468581">
    <property type="component" value="Unassembled WGS sequence"/>
</dbReference>
<comment type="caution">
    <text evidence="3">The sequence shown here is derived from an EMBL/GenBank/DDBJ whole genome shotgun (WGS) entry which is preliminary data.</text>
</comment>
<sequence length="1393" mass="149966">MKKLYFLICYLLFGAYTYAQITVDDTSFSAQQLVEEVLINSPCATTSNWTASTGIIPAQGVDINGIGFFERGTSNFPFERGVVLSSGRASLAGARNPVDPNLNPQSEGSAPTDTGGAPLWRGDNDLENIVGLPLGNTFNASSLSFDFVSQANQISFNFIFASEEYNQNFECQFSDAFAFILTDSSGNSQNLAVVPNTTIPITTMTIRRRVVPTAPGSTGCPAQNPQFFERYNFGPTAASSAIAFNGQTVALTASGTVVPGETYTIKLVVADQSDGALDSAVFLEAGSFNLGGSLGDDRTVASGNPGCDGEAITLDATITGATYSWFILNETTNVFEPLPDDTNPAVNETDPVINVTTSGTYKVEGELIGTCSFEDEVVIEFITPPQIENSPQDLEACDEGNNDNAIFDLSVNTPVVLGSQDLNQFVVSYHLTQADADSNSGGIDPAAFSNTQNPQQIFIRVADNTQSCFVTANFTVTAVPLSIQALDDLEQCDPDGVASFDLSDRTSDVIGTNDPSRVTVTYHLTQADADTANAPLPDNGYDNTAPVQQIFVRLQDNANPNCFATASFNIIVNIPPVINQVDDIEECDNDLDGDDTNGFVEFDLSLRDTDLINGQANVVIDSYHSSRADAESGNSPLPAIYTNTTANRETIFVRLRNTASDCVSVADFDLVVNPLPDVTNVNLLQCDVDGNPDGFTIYNLDEANIDIISGGNTADFTFTYFLSLADAQSGNNPQAPAPFTNTANPQTLFVSVVNNTTSCSRIVEVILDVTATNVSNASLTLCDDDRDGSVAFDLTLADAQVLTSAPPGLDVAYYATLQDAQLEQNRLPDLYSNSSNPQTVFARVENANACFGISSLTLNVNELPPQNPLSDFVVCDDDDTFTFDLSTKDAEVFGSANPADFTVSYHSNDADAIADTNPLTTNYTNISNPQTVVARLENNITGCFVTTAFRLSVNINPTVNQPLPLEICDDDIVDGFAAFDLTTKNAEITGNQNGVEVSYYLTQNDADMGINPLPDTYTNISNPQIVFVRVQNTTTSCFRTDNTTLELIVQQGAVANRPQPLQTCDELGENDGIAQFDLTALDNEIRGNQDPSQYRVSYHLTESDAEAGSNEINGAYTNISNPQTIYARVTNIPIGCFNTTTAELVVNLLPEPELGDTVALCVDANGTITSRPTLNSGIPASGFSFEWRLDGTLLAGENNPDLVANTAGTYTVSVVNNSTGCRNTDEVVVRRSSPPITFSAEVVTNAFVQNNRIEVNVTGEGDYQFSLDGGSFQDDPFFERVSPGPHTITIRDINGCGSVEVDVFIIDYPRFFTPNGDGFNDTWNIVGATRLGNPNIFIFDRYGKLLKQIEPAGNGWNGMFNGQPLPSSDYWFLINYTEDDVSKQLRGHFALKR</sequence>
<feature type="signal peptide" evidence="2">
    <location>
        <begin position="1"/>
        <end position="19"/>
    </location>
</feature>
<name>A0A6P0UI17_9FLAO</name>
<feature type="chain" id="PRO_5026810625" evidence="2">
    <location>
        <begin position="20"/>
        <end position="1393"/>
    </location>
</feature>
<protein>
    <submittedName>
        <fullName evidence="3">T9SS type B sorting domain-containing protein</fullName>
    </submittedName>
</protein>
<reference evidence="3 4" key="1">
    <citation type="submission" date="2020-01" db="EMBL/GenBank/DDBJ databases">
        <title>Leptobacterium flavescens.</title>
        <authorList>
            <person name="Wang G."/>
        </authorList>
    </citation>
    <scope>NUCLEOTIDE SEQUENCE [LARGE SCALE GENOMIC DNA]</scope>
    <source>
        <strain evidence="3 4">KCTC 22160</strain>
    </source>
</reference>
<organism evidence="3 4">
    <name type="scientific">Leptobacterium flavescens</name>
    <dbReference type="NCBI Taxonomy" id="472055"/>
    <lineage>
        <taxon>Bacteria</taxon>
        <taxon>Pseudomonadati</taxon>
        <taxon>Bacteroidota</taxon>
        <taxon>Flavobacteriia</taxon>
        <taxon>Flavobacteriales</taxon>
        <taxon>Flavobacteriaceae</taxon>
        <taxon>Leptobacterium</taxon>
    </lineage>
</organism>
<feature type="compositionally biased region" description="Polar residues" evidence="1">
    <location>
        <begin position="102"/>
        <end position="112"/>
    </location>
</feature>
<dbReference type="EMBL" id="JAABOO010000001">
    <property type="protein sequence ID" value="NER12637.1"/>
    <property type="molecule type" value="Genomic_DNA"/>
</dbReference>
<dbReference type="InterPro" id="IPR049804">
    <property type="entry name" value="Choice_anch_L"/>
</dbReference>
<keyword evidence="2" id="KW-0732">Signal</keyword>
<evidence type="ECO:0000256" key="2">
    <source>
        <dbReference type="SAM" id="SignalP"/>
    </source>
</evidence>
<dbReference type="RefSeq" id="WP_163605651.1">
    <property type="nucleotide sequence ID" value="NZ_JAABOO010000001.1"/>
</dbReference>
<dbReference type="NCBIfam" id="NF038133">
    <property type="entry name" value="choice_anch_L"/>
    <property type="match status" value="1"/>
</dbReference>
<feature type="region of interest" description="Disordered" evidence="1">
    <location>
        <begin position="94"/>
        <end position="119"/>
    </location>
</feature>
<dbReference type="InterPro" id="IPR026341">
    <property type="entry name" value="T9SS_type_B"/>
</dbReference>
<proteinExistence type="predicted"/>
<dbReference type="Gene3D" id="2.60.40.10">
    <property type="entry name" value="Immunoglobulins"/>
    <property type="match status" value="1"/>
</dbReference>
<dbReference type="InterPro" id="IPR013783">
    <property type="entry name" value="Ig-like_fold"/>
</dbReference>